<name>A0A562ZRV0_9BURK</name>
<dbReference type="Proteomes" id="UP000318199">
    <property type="component" value="Unassembled WGS sequence"/>
</dbReference>
<dbReference type="Gene3D" id="3.30.1540.10">
    <property type="entry name" value="formyl-coa transferase, domain 3"/>
    <property type="match status" value="1"/>
</dbReference>
<dbReference type="Gene3D" id="3.40.50.10540">
    <property type="entry name" value="Crotonobetainyl-coa:carnitine coa-transferase, domain 1"/>
    <property type="match status" value="1"/>
</dbReference>
<dbReference type="PANTHER" id="PTHR48228:SF5">
    <property type="entry name" value="ALPHA-METHYLACYL-COA RACEMASE"/>
    <property type="match status" value="1"/>
</dbReference>
<evidence type="ECO:0000313" key="2">
    <source>
        <dbReference type="Proteomes" id="UP000318199"/>
    </source>
</evidence>
<dbReference type="OrthoDB" id="5294844at2"/>
<dbReference type="InterPro" id="IPR023606">
    <property type="entry name" value="CoA-Trfase_III_dom_1_sf"/>
</dbReference>
<dbReference type="Pfam" id="PF02515">
    <property type="entry name" value="CoA_transf_3"/>
    <property type="match status" value="1"/>
</dbReference>
<dbReference type="GO" id="GO:0016740">
    <property type="term" value="F:transferase activity"/>
    <property type="evidence" value="ECO:0007669"/>
    <property type="project" value="UniProtKB-KW"/>
</dbReference>
<proteinExistence type="predicted"/>
<dbReference type="InterPro" id="IPR050509">
    <property type="entry name" value="CoA-transferase_III"/>
</dbReference>
<dbReference type="InterPro" id="IPR003673">
    <property type="entry name" value="CoA-Trfase_fam_III"/>
</dbReference>
<dbReference type="RefSeq" id="WP_145892933.1">
    <property type="nucleotide sequence ID" value="NZ_VOBQ01000008.1"/>
</dbReference>
<gene>
    <name evidence="1" type="ORF">FN976_10360</name>
</gene>
<dbReference type="AlphaFoldDB" id="A0A562ZRV0"/>
<comment type="caution">
    <text evidence="1">The sequence shown here is derived from an EMBL/GenBank/DDBJ whole genome shotgun (WGS) entry which is preliminary data.</text>
</comment>
<keyword evidence="2" id="KW-1185">Reference proteome</keyword>
<dbReference type="SUPFAM" id="SSF89796">
    <property type="entry name" value="CoA-transferase family III (CaiB/BaiF)"/>
    <property type="match status" value="1"/>
</dbReference>
<dbReference type="InterPro" id="IPR044855">
    <property type="entry name" value="CoA-Trfase_III_dom3_sf"/>
</dbReference>
<dbReference type="PANTHER" id="PTHR48228">
    <property type="entry name" value="SUCCINYL-COA--D-CITRAMALATE COA-TRANSFERASE"/>
    <property type="match status" value="1"/>
</dbReference>
<keyword evidence="1" id="KW-0808">Transferase</keyword>
<accession>A0A562ZRV0</accession>
<evidence type="ECO:0000313" key="1">
    <source>
        <dbReference type="EMBL" id="TWO71319.1"/>
    </source>
</evidence>
<protein>
    <submittedName>
        <fullName evidence="1">CoA transferase</fullName>
    </submittedName>
</protein>
<dbReference type="EMBL" id="VOBQ01000008">
    <property type="protein sequence ID" value="TWO71319.1"/>
    <property type="molecule type" value="Genomic_DNA"/>
</dbReference>
<organism evidence="1 2">
    <name type="scientific">Caenimonas sedimenti</name>
    <dbReference type="NCBI Taxonomy" id="2596921"/>
    <lineage>
        <taxon>Bacteria</taxon>
        <taxon>Pseudomonadati</taxon>
        <taxon>Pseudomonadota</taxon>
        <taxon>Betaproteobacteria</taxon>
        <taxon>Burkholderiales</taxon>
        <taxon>Comamonadaceae</taxon>
        <taxon>Caenimonas</taxon>
    </lineage>
</organism>
<sequence>MSVVNTGGSPPLAGLRVLDLSELLPGPYATSLLADLGAEVIKVERPGGDNARAIVPDMVEALNRGKRSICIDLKTEASRAVLRQLAERSDVLVEGFRPGVTRRLGVDYDNLSRFNPRLIYASISGYGASGPQVLRPGHDLNYLSAAGVVGLTQRGGAPTHDVNIPVADIAGSMFAVVSILAALAQRERDGRGQFLDVAIADAVLHWTTPRLGPWLAARARGTAASAGLPRQPAYGVYPTADRRYLSIAAIEDPFFARLVAALGLTDLQGPALARHHDRVAHRARIDAAIAECLRTQPLAHWAALFDAQDIPCAPVNSLDDVLADPHFQARGMVSEGYGQPRLRFPVPLRDLPAASTKAPTIGEHTQAILAELGLPTDALTTATRSVI</sequence>
<reference evidence="1 2" key="1">
    <citation type="submission" date="2019-07" db="EMBL/GenBank/DDBJ databases">
        <title>Caenimonas sedimenti sp. nov., isolated from activated sludge.</title>
        <authorList>
            <person name="Xu J."/>
        </authorList>
    </citation>
    <scope>NUCLEOTIDE SEQUENCE [LARGE SCALE GENOMIC DNA]</scope>
    <source>
        <strain evidence="1 2">HX-9-20</strain>
    </source>
</reference>